<gene>
    <name evidence="1" type="primary">RvY_08062</name>
    <name evidence="1" type="synonym">RvY_08062.1</name>
    <name evidence="1" type="ORF">RvY_08062-1</name>
</gene>
<dbReference type="EMBL" id="BDGG01000003">
    <property type="protein sequence ID" value="GAU96643.1"/>
    <property type="molecule type" value="Genomic_DNA"/>
</dbReference>
<name>A0A1D1VCP3_RAMVA</name>
<evidence type="ECO:0000313" key="2">
    <source>
        <dbReference type="Proteomes" id="UP000186922"/>
    </source>
</evidence>
<evidence type="ECO:0000313" key="1">
    <source>
        <dbReference type="EMBL" id="GAU96643.1"/>
    </source>
</evidence>
<accession>A0A1D1VCP3</accession>
<comment type="caution">
    <text evidence="1">The sequence shown here is derived from an EMBL/GenBank/DDBJ whole genome shotgun (WGS) entry which is preliminary data.</text>
</comment>
<dbReference type="AlphaFoldDB" id="A0A1D1VCP3"/>
<sequence length="180" mass="20345">MLAFLYELHVGNASLHVVHSVTRLRTPGANAFHTRLYFDVLGSFLLKMNADVFSQKTDFIRRRTTKTVPGFWIPFGLPRTFRRRCGIPECPWKRHRVLCLVHSPHPVGQVVEELAFGRHVGDAMGGSYGHLVETLRLDSGLASMTRIQALMLLTSSSVCTDNWGDPRYIAIQELEFECSS</sequence>
<protein>
    <submittedName>
        <fullName evidence="1">Uncharacterized protein</fullName>
    </submittedName>
</protein>
<reference evidence="1 2" key="1">
    <citation type="journal article" date="2016" name="Nat. Commun.">
        <title>Extremotolerant tardigrade genome and improved radiotolerance of human cultured cells by tardigrade-unique protein.</title>
        <authorList>
            <person name="Hashimoto T."/>
            <person name="Horikawa D.D."/>
            <person name="Saito Y."/>
            <person name="Kuwahara H."/>
            <person name="Kozuka-Hata H."/>
            <person name="Shin-I T."/>
            <person name="Minakuchi Y."/>
            <person name="Ohishi K."/>
            <person name="Motoyama A."/>
            <person name="Aizu T."/>
            <person name="Enomoto A."/>
            <person name="Kondo K."/>
            <person name="Tanaka S."/>
            <person name="Hara Y."/>
            <person name="Koshikawa S."/>
            <person name="Sagara H."/>
            <person name="Miura T."/>
            <person name="Yokobori S."/>
            <person name="Miyagawa K."/>
            <person name="Suzuki Y."/>
            <person name="Kubo T."/>
            <person name="Oyama M."/>
            <person name="Kohara Y."/>
            <person name="Fujiyama A."/>
            <person name="Arakawa K."/>
            <person name="Katayama T."/>
            <person name="Toyoda A."/>
            <person name="Kunieda T."/>
        </authorList>
    </citation>
    <scope>NUCLEOTIDE SEQUENCE [LARGE SCALE GENOMIC DNA]</scope>
    <source>
        <strain evidence="1 2">YOKOZUNA-1</strain>
    </source>
</reference>
<organism evidence="1 2">
    <name type="scientific">Ramazzottius varieornatus</name>
    <name type="common">Water bear</name>
    <name type="synonym">Tardigrade</name>
    <dbReference type="NCBI Taxonomy" id="947166"/>
    <lineage>
        <taxon>Eukaryota</taxon>
        <taxon>Metazoa</taxon>
        <taxon>Ecdysozoa</taxon>
        <taxon>Tardigrada</taxon>
        <taxon>Eutardigrada</taxon>
        <taxon>Parachela</taxon>
        <taxon>Hypsibioidea</taxon>
        <taxon>Ramazzottiidae</taxon>
        <taxon>Ramazzottius</taxon>
    </lineage>
</organism>
<proteinExistence type="predicted"/>
<keyword evidence="2" id="KW-1185">Reference proteome</keyword>
<dbReference type="Proteomes" id="UP000186922">
    <property type="component" value="Unassembled WGS sequence"/>
</dbReference>